<dbReference type="InterPro" id="IPR001129">
    <property type="entry name" value="Membr-assoc_MAPEG"/>
</dbReference>
<dbReference type="Proteomes" id="UP001301769">
    <property type="component" value="Unassembled WGS sequence"/>
</dbReference>
<evidence type="ECO:0000256" key="4">
    <source>
        <dbReference type="ARBA" id="ARBA00023136"/>
    </source>
</evidence>
<dbReference type="PANTHER" id="PTHR35371">
    <property type="entry name" value="INNER MEMBRANE PROTEIN"/>
    <property type="match status" value="1"/>
</dbReference>
<evidence type="ECO:0000313" key="7">
    <source>
        <dbReference type="Proteomes" id="UP001301769"/>
    </source>
</evidence>
<keyword evidence="2 5" id="KW-0812">Transmembrane</keyword>
<evidence type="ECO:0000256" key="2">
    <source>
        <dbReference type="ARBA" id="ARBA00022692"/>
    </source>
</evidence>
<proteinExistence type="predicted"/>
<name>A0AAN7B9X5_9PEZI</name>
<dbReference type="AlphaFoldDB" id="A0AAN7B9X5"/>
<evidence type="ECO:0000256" key="3">
    <source>
        <dbReference type="ARBA" id="ARBA00022989"/>
    </source>
</evidence>
<dbReference type="Pfam" id="PF01124">
    <property type="entry name" value="MAPEG"/>
    <property type="match status" value="1"/>
</dbReference>
<protein>
    <submittedName>
        <fullName evidence="6">Uncharacterized protein</fullName>
    </submittedName>
</protein>
<sequence>MASFLDNAANWSLHSVPVAFLLCMLPHAYAIKTAGDKYDVNLPARTIELLSSDKTFDKVKLNRFRRAKAASANGFETLALYAGGIVAANAAGVATPTLNKLALSYLISRGLFNYIYVFLQDNKKFAPVRTLVWMMGIGIIFGLYISAGNAFSQA</sequence>
<feature type="transmembrane region" description="Helical" evidence="5">
    <location>
        <begin position="75"/>
        <end position="95"/>
    </location>
</feature>
<organism evidence="6 7">
    <name type="scientific">Rhypophila decipiens</name>
    <dbReference type="NCBI Taxonomy" id="261697"/>
    <lineage>
        <taxon>Eukaryota</taxon>
        <taxon>Fungi</taxon>
        <taxon>Dikarya</taxon>
        <taxon>Ascomycota</taxon>
        <taxon>Pezizomycotina</taxon>
        <taxon>Sordariomycetes</taxon>
        <taxon>Sordariomycetidae</taxon>
        <taxon>Sordariales</taxon>
        <taxon>Naviculisporaceae</taxon>
        <taxon>Rhypophila</taxon>
    </lineage>
</organism>
<comment type="subcellular location">
    <subcellularLocation>
        <location evidence="1">Membrane</location>
    </subcellularLocation>
</comment>
<dbReference type="InterPro" id="IPR023352">
    <property type="entry name" value="MAPEG-like_dom_sf"/>
</dbReference>
<reference evidence="6" key="2">
    <citation type="submission" date="2023-05" db="EMBL/GenBank/DDBJ databases">
        <authorList>
            <consortium name="Lawrence Berkeley National Laboratory"/>
            <person name="Steindorff A."/>
            <person name="Hensen N."/>
            <person name="Bonometti L."/>
            <person name="Westerberg I."/>
            <person name="Brannstrom I.O."/>
            <person name="Guillou S."/>
            <person name="Cros-Aarteil S."/>
            <person name="Calhoun S."/>
            <person name="Haridas S."/>
            <person name="Kuo A."/>
            <person name="Mondo S."/>
            <person name="Pangilinan J."/>
            <person name="Riley R."/>
            <person name="Labutti K."/>
            <person name="Andreopoulos B."/>
            <person name="Lipzen A."/>
            <person name="Chen C."/>
            <person name="Yanf M."/>
            <person name="Daum C."/>
            <person name="Ng V."/>
            <person name="Clum A."/>
            <person name="Ohm R."/>
            <person name="Martin F."/>
            <person name="Silar P."/>
            <person name="Natvig D."/>
            <person name="Lalanne C."/>
            <person name="Gautier V."/>
            <person name="Ament-Velasquez S.L."/>
            <person name="Kruys A."/>
            <person name="Hutchinson M.I."/>
            <person name="Powell A.J."/>
            <person name="Barry K."/>
            <person name="Miller A.N."/>
            <person name="Grigoriev I.V."/>
            <person name="Debuchy R."/>
            <person name="Gladieux P."/>
            <person name="Thoren M.H."/>
            <person name="Johannesson H."/>
        </authorList>
    </citation>
    <scope>NUCLEOTIDE SEQUENCE</scope>
    <source>
        <strain evidence="6">PSN293</strain>
    </source>
</reference>
<evidence type="ECO:0000313" key="6">
    <source>
        <dbReference type="EMBL" id="KAK4218046.1"/>
    </source>
</evidence>
<comment type="caution">
    <text evidence="6">The sequence shown here is derived from an EMBL/GenBank/DDBJ whole genome shotgun (WGS) entry which is preliminary data.</text>
</comment>
<keyword evidence="4 5" id="KW-0472">Membrane</keyword>
<feature type="transmembrane region" description="Helical" evidence="5">
    <location>
        <begin position="12"/>
        <end position="31"/>
    </location>
</feature>
<gene>
    <name evidence="6" type="ORF">QBC37DRAFT_16385</name>
</gene>
<dbReference type="GO" id="GO:0016020">
    <property type="term" value="C:membrane"/>
    <property type="evidence" value="ECO:0007669"/>
    <property type="project" value="UniProtKB-SubCell"/>
</dbReference>
<evidence type="ECO:0000256" key="5">
    <source>
        <dbReference type="SAM" id="Phobius"/>
    </source>
</evidence>
<feature type="transmembrane region" description="Helical" evidence="5">
    <location>
        <begin position="131"/>
        <end position="151"/>
    </location>
</feature>
<dbReference type="Gene3D" id="1.20.120.550">
    <property type="entry name" value="Membrane associated eicosanoid/glutathione metabolism-like domain"/>
    <property type="match status" value="1"/>
</dbReference>
<evidence type="ECO:0000256" key="1">
    <source>
        <dbReference type="ARBA" id="ARBA00004370"/>
    </source>
</evidence>
<dbReference type="PANTHER" id="PTHR35371:SF1">
    <property type="entry name" value="BLR7753 PROTEIN"/>
    <property type="match status" value="1"/>
</dbReference>
<dbReference type="EMBL" id="MU858055">
    <property type="protein sequence ID" value="KAK4218046.1"/>
    <property type="molecule type" value="Genomic_DNA"/>
</dbReference>
<keyword evidence="3 5" id="KW-1133">Transmembrane helix</keyword>
<dbReference type="SUPFAM" id="SSF161084">
    <property type="entry name" value="MAPEG domain-like"/>
    <property type="match status" value="1"/>
</dbReference>
<reference evidence="6" key="1">
    <citation type="journal article" date="2023" name="Mol. Phylogenet. Evol.">
        <title>Genome-scale phylogeny and comparative genomics of the fungal order Sordariales.</title>
        <authorList>
            <person name="Hensen N."/>
            <person name="Bonometti L."/>
            <person name="Westerberg I."/>
            <person name="Brannstrom I.O."/>
            <person name="Guillou S."/>
            <person name="Cros-Aarteil S."/>
            <person name="Calhoun S."/>
            <person name="Haridas S."/>
            <person name="Kuo A."/>
            <person name="Mondo S."/>
            <person name="Pangilinan J."/>
            <person name="Riley R."/>
            <person name="LaButti K."/>
            <person name="Andreopoulos B."/>
            <person name="Lipzen A."/>
            <person name="Chen C."/>
            <person name="Yan M."/>
            <person name="Daum C."/>
            <person name="Ng V."/>
            <person name="Clum A."/>
            <person name="Steindorff A."/>
            <person name="Ohm R.A."/>
            <person name="Martin F."/>
            <person name="Silar P."/>
            <person name="Natvig D.O."/>
            <person name="Lalanne C."/>
            <person name="Gautier V."/>
            <person name="Ament-Velasquez S.L."/>
            <person name="Kruys A."/>
            <person name="Hutchinson M.I."/>
            <person name="Powell A.J."/>
            <person name="Barry K."/>
            <person name="Miller A.N."/>
            <person name="Grigoriev I.V."/>
            <person name="Debuchy R."/>
            <person name="Gladieux P."/>
            <person name="Hiltunen Thoren M."/>
            <person name="Johannesson H."/>
        </authorList>
    </citation>
    <scope>NUCLEOTIDE SEQUENCE</scope>
    <source>
        <strain evidence="6">PSN293</strain>
    </source>
</reference>
<feature type="transmembrane region" description="Helical" evidence="5">
    <location>
        <begin position="101"/>
        <end position="119"/>
    </location>
</feature>
<accession>A0AAN7B9X5</accession>
<keyword evidence="7" id="KW-1185">Reference proteome</keyword>